<dbReference type="InterPro" id="IPR035994">
    <property type="entry name" value="Nucleoside_phosphorylase_sf"/>
</dbReference>
<dbReference type="GO" id="GO:0009116">
    <property type="term" value="P:nucleoside metabolic process"/>
    <property type="evidence" value="ECO:0007669"/>
    <property type="project" value="InterPro"/>
</dbReference>
<gene>
    <name evidence="1" type="primary">deoD</name>
    <name evidence="1" type="ORF">MHSWG343_01430</name>
</gene>
<evidence type="ECO:0000313" key="2">
    <source>
        <dbReference type="Proteomes" id="UP000324831"/>
    </source>
</evidence>
<dbReference type="Proteomes" id="UP000324831">
    <property type="component" value="Unassembled WGS sequence"/>
</dbReference>
<dbReference type="AlphaFoldDB" id="A0A478FSW0"/>
<accession>A0A478FSW0</accession>
<organism evidence="1 2">
    <name type="scientific">Candidatus Mycoplasma haematohominis</name>
    <dbReference type="NCBI Taxonomy" id="1494318"/>
    <lineage>
        <taxon>Bacteria</taxon>
        <taxon>Bacillati</taxon>
        <taxon>Mycoplasmatota</taxon>
        <taxon>Mollicutes</taxon>
        <taxon>Mycoplasmataceae</taxon>
        <taxon>Mycoplasma</taxon>
    </lineage>
</organism>
<sequence>MNIALVIDDPARLDFVIYELLKDTRELDNLFGMHAYQGDYKGSLVKVFFIGSNKDSVALRTEDLFLFEDLDLIVNVGYCYCWHDSKRVHDGDHVLVTAVKCDNDYRSLLNLNDFQNKKSLELDKRLEKRILDLSKKYVENLMPVSCYSVSNVFGAPPLPSGKITSPCFDKKAFALYEIALRHNRDMICLYAVRDPGFLDVQHYLLEKRQSDLDCLIRLALEFIFRCSC</sequence>
<evidence type="ECO:0000313" key="1">
    <source>
        <dbReference type="EMBL" id="GCE63165.1"/>
    </source>
</evidence>
<reference evidence="1 2" key="1">
    <citation type="submission" date="2019-01" db="EMBL/GenBank/DDBJ databases">
        <title>Draft genome sequences of Candidatus Mycoplasma haemohominis SWG34-3 identified from a patient with pyrexia, anemia and liver dysfunction.</title>
        <authorList>
            <person name="Sekizuka T."/>
            <person name="Hattori N."/>
            <person name="Katano H."/>
            <person name="Takuma T."/>
            <person name="Ito T."/>
            <person name="Arai N."/>
            <person name="Yanai R."/>
            <person name="Ishii S."/>
            <person name="Miura Y."/>
            <person name="Tokunaga T."/>
            <person name="Watanabe H."/>
            <person name="Nomura N."/>
            <person name="Eguchi J."/>
            <person name="Arai T."/>
            <person name="Hasegawa H."/>
            <person name="Nakamaki T."/>
            <person name="Wakita T."/>
            <person name="Niki Y."/>
            <person name="Kuroda M."/>
        </authorList>
    </citation>
    <scope>NUCLEOTIDE SEQUENCE [LARGE SCALE GENOMIC DNA]</scope>
    <source>
        <strain evidence="1">SWG34-3</strain>
    </source>
</reference>
<name>A0A478FSW0_9MOLU</name>
<protein>
    <submittedName>
        <fullName evidence="1">Purine nucleoside phosphorylase DeoD-type</fullName>
    </submittedName>
</protein>
<dbReference type="SUPFAM" id="SSF53167">
    <property type="entry name" value="Purine and uridine phosphorylases"/>
    <property type="match status" value="1"/>
</dbReference>
<dbReference type="GO" id="GO:0003824">
    <property type="term" value="F:catalytic activity"/>
    <property type="evidence" value="ECO:0007669"/>
    <property type="project" value="InterPro"/>
</dbReference>
<dbReference type="Gene3D" id="3.40.50.1580">
    <property type="entry name" value="Nucleoside phosphorylase domain"/>
    <property type="match status" value="1"/>
</dbReference>
<dbReference type="EMBL" id="BIMN01000001">
    <property type="protein sequence ID" value="GCE63165.1"/>
    <property type="molecule type" value="Genomic_DNA"/>
</dbReference>
<proteinExistence type="predicted"/>
<comment type="caution">
    <text evidence="1">The sequence shown here is derived from an EMBL/GenBank/DDBJ whole genome shotgun (WGS) entry which is preliminary data.</text>
</comment>